<evidence type="ECO:0000256" key="4">
    <source>
        <dbReference type="ARBA" id="ARBA00022840"/>
    </source>
</evidence>
<dbReference type="RefSeq" id="WP_344437310.1">
    <property type="nucleotide sequence ID" value="NZ_BAAASL010000018.1"/>
</dbReference>
<accession>A0ABP6GDD7</accession>
<keyword evidence="3" id="KW-0547">Nucleotide-binding</keyword>
<sequence length="271" mass="28461">MTPADLSRAVLDSVRRAVEADELDAVVPERVVVRVPPRPGCGDYATNVALRLAKDSGRPALQIAEVLRRRLAGHPGIARVDVAEPGFLNITLHGGSAADIVRAASATGAAEPLPLAPSAALVARLGADAARWSLVSPPGLDRELLLVQREANPLFRVRYAHSRTCALTRGAGLLGFAGEAGETGDAGAQPLIGELGEHPRITAARDADRLARHLERIADAFLRWQAECDTLPRGEEKPSAVHRARLALAEATGAVLADGLHQLGISAPAHL</sequence>
<dbReference type="InterPro" id="IPR005148">
    <property type="entry name" value="Arg-tRNA-synth_N"/>
</dbReference>
<dbReference type="SMART" id="SM01016">
    <property type="entry name" value="Arg_tRNA_synt_N"/>
    <property type="match status" value="1"/>
</dbReference>
<keyword evidence="9" id="KW-1185">Reference proteome</keyword>
<dbReference type="Proteomes" id="UP001500886">
    <property type="component" value="Unassembled WGS sequence"/>
</dbReference>
<dbReference type="Pfam" id="PF05746">
    <property type="entry name" value="DALR_1"/>
    <property type="match status" value="1"/>
</dbReference>
<feature type="domain" description="DALR anticodon binding" evidence="6">
    <location>
        <begin position="157"/>
        <end position="271"/>
    </location>
</feature>
<proteinExistence type="predicted"/>
<dbReference type="Pfam" id="PF03485">
    <property type="entry name" value="Arg_tRNA_synt_N"/>
    <property type="match status" value="1"/>
</dbReference>
<evidence type="ECO:0000256" key="1">
    <source>
        <dbReference type="ARBA" id="ARBA00012837"/>
    </source>
</evidence>
<reference evidence="9" key="1">
    <citation type="journal article" date="2019" name="Int. J. Syst. Evol. Microbiol.">
        <title>The Global Catalogue of Microorganisms (GCM) 10K type strain sequencing project: providing services to taxonomists for standard genome sequencing and annotation.</title>
        <authorList>
            <consortium name="The Broad Institute Genomics Platform"/>
            <consortium name="The Broad Institute Genome Sequencing Center for Infectious Disease"/>
            <person name="Wu L."/>
            <person name="Ma J."/>
        </authorList>
    </citation>
    <scope>NUCLEOTIDE SEQUENCE [LARGE SCALE GENOMIC DNA]</scope>
    <source>
        <strain evidence="9">JCM 4542</strain>
    </source>
</reference>
<evidence type="ECO:0000256" key="5">
    <source>
        <dbReference type="ARBA" id="ARBA00049339"/>
    </source>
</evidence>
<evidence type="ECO:0000313" key="8">
    <source>
        <dbReference type="EMBL" id="GAA2721760.1"/>
    </source>
</evidence>
<organism evidence="8 9">
    <name type="scientific">Streptomyces luteosporeus</name>
    <dbReference type="NCBI Taxonomy" id="173856"/>
    <lineage>
        <taxon>Bacteria</taxon>
        <taxon>Bacillati</taxon>
        <taxon>Actinomycetota</taxon>
        <taxon>Actinomycetes</taxon>
        <taxon>Kitasatosporales</taxon>
        <taxon>Streptomycetaceae</taxon>
        <taxon>Streptomyces</taxon>
    </lineage>
</organism>
<gene>
    <name evidence="8" type="ORF">GCM10010315_45380</name>
</gene>
<protein>
    <recommendedName>
        <fullName evidence="1">arginine--tRNA ligase</fullName>
        <ecNumber evidence="1">6.1.1.19</ecNumber>
    </recommendedName>
</protein>
<dbReference type="InterPro" id="IPR008909">
    <property type="entry name" value="DALR_anticod-bd"/>
</dbReference>
<evidence type="ECO:0000259" key="7">
    <source>
        <dbReference type="SMART" id="SM01016"/>
    </source>
</evidence>
<keyword evidence="4" id="KW-0067">ATP-binding</keyword>
<evidence type="ECO:0000256" key="2">
    <source>
        <dbReference type="ARBA" id="ARBA00022598"/>
    </source>
</evidence>
<dbReference type="PANTHER" id="PTHR11956">
    <property type="entry name" value="ARGINYL-TRNA SYNTHETASE"/>
    <property type="match status" value="1"/>
</dbReference>
<dbReference type="InterPro" id="IPR001278">
    <property type="entry name" value="Arg-tRNA-ligase"/>
</dbReference>
<dbReference type="Gene3D" id="1.10.730.10">
    <property type="entry name" value="Isoleucyl-tRNA Synthetase, Domain 1"/>
    <property type="match status" value="1"/>
</dbReference>
<name>A0ABP6GDD7_9ACTN</name>
<dbReference type="EC" id="6.1.1.19" evidence="1"/>
<dbReference type="InterPro" id="IPR036695">
    <property type="entry name" value="Arg-tRNA-synth_N_sf"/>
</dbReference>
<dbReference type="Gene3D" id="3.30.1360.70">
    <property type="entry name" value="Arginyl tRNA synthetase N-terminal domain"/>
    <property type="match status" value="1"/>
</dbReference>
<dbReference type="SUPFAM" id="SSF47323">
    <property type="entry name" value="Anticodon-binding domain of a subclass of class I aminoacyl-tRNA synthetases"/>
    <property type="match status" value="1"/>
</dbReference>
<comment type="catalytic activity">
    <reaction evidence="5">
        <text>tRNA(Arg) + L-arginine + ATP = L-arginyl-tRNA(Arg) + AMP + diphosphate</text>
        <dbReference type="Rhea" id="RHEA:20301"/>
        <dbReference type="Rhea" id="RHEA-COMP:9658"/>
        <dbReference type="Rhea" id="RHEA-COMP:9673"/>
        <dbReference type="ChEBI" id="CHEBI:30616"/>
        <dbReference type="ChEBI" id="CHEBI:32682"/>
        <dbReference type="ChEBI" id="CHEBI:33019"/>
        <dbReference type="ChEBI" id="CHEBI:78442"/>
        <dbReference type="ChEBI" id="CHEBI:78513"/>
        <dbReference type="ChEBI" id="CHEBI:456215"/>
        <dbReference type="EC" id="6.1.1.19"/>
    </reaction>
</comment>
<feature type="domain" description="Arginyl tRNA synthetase N-terminal" evidence="7">
    <location>
        <begin position="4"/>
        <end position="92"/>
    </location>
</feature>
<evidence type="ECO:0000313" key="9">
    <source>
        <dbReference type="Proteomes" id="UP001500886"/>
    </source>
</evidence>
<keyword evidence="2" id="KW-0436">Ligase</keyword>
<dbReference type="EMBL" id="BAAASL010000018">
    <property type="protein sequence ID" value="GAA2721760.1"/>
    <property type="molecule type" value="Genomic_DNA"/>
</dbReference>
<evidence type="ECO:0000256" key="3">
    <source>
        <dbReference type="ARBA" id="ARBA00022741"/>
    </source>
</evidence>
<dbReference type="SMART" id="SM00836">
    <property type="entry name" value="DALR_1"/>
    <property type="match status" value="1"/>
</dbReference>
<dbReference type="PANTHER" id="PTHR11956:SF5">
    <property type="entry name" value="ARGININE--TRNA LIGASE, CYTOPLASMIC"/>
    <property type="match status" value="1"/>
</dbReference>
<evidence type="ECO:0000259" key="6">
    <source>
        <dbReference type="SMART" id="SM00836"/>
    </source>
</evidence>
<dbReference type="NCBIfam" id="NF045898">
    <property type="entry name" value="ArgS_rel_codon"/>
    <property type="match status" value="1"/>
</dbReference>
<dbReference type="InterPro" id="IPR009080">
    <property type="entry name" value="tRNAsynth_Ia_anticodon-bd"/>
</dbReference>
<dbReference type="SUPFAM" id="SSF55190">
    <property type="entry name" value="Arginyl-tRNA synthetase (ArgRS), N-terminal 'additional' domain"/>
    <property type="match status" value="1"/>
</dbReference>
<comment type="caution">
    <text evidence="8">The sequence shown here is derived from an EMBL/GenBank/DDBJ whole genome shotgun (WGS) entry which is preliminary data.</text>
</comment>